<feature type="compositionally biased region" description="Gly residues" evidence="2">
    <location>
        <begin position="1703"/>
        <end position="1712"/>
    </location>
</feature>
<feature type="region of interest" description="Disordered" evidence="2">
    <location>
        <begin position="2242"/>
        <end position="2284"/>
    </location>
</feature>
<dbReference type="STRING" id="3068.D8UC86"/>
<feature type="region of interest" description="Disordered" evidence="2">
    <location>
        <begin position="1624"/>
        <end position="1680"/>
    </location>
</feature>
<dbReference type="OrthoDB" id="552862at2759"/>
<dbReference type="Proteomes" id="UP000001058">
    <property type="component" value="Unassembled WGS sequence"/>
</dbReference>
<feature type="compositionally biased region" description="Low complexity" evidence="2">
    <location>
        <begin position="371"/>
        <end position="381"/>
    </location>
</feature>
<organism evidence="4">
    <name type="scientific">Volvox carteri f. nagariensis</name>
    <dbReference type="NCBI Taxonomy" id="3068"/>
    <lineage>
        <taxon>Eukaryota</taxon>
        <taxon>Viridiplantae</taxon>
        <taxon>Chlorophyta</taxon>
        <taxon>core chlorophytes</taxon>
        <taxon>Chlorophyceae</taxon>
        <taxon>CS clade</taxon>
        <taxon>Chlamydomonadales</taxon>
        <taxon>Volvocaceae</taxon>
        <taxon>Volvox</taxon>
    </lineage>
</organism>
<feature type="compositionally biased region" description="Gly residues" evidence="2">
    <location>
        <begin position="421"/>
        <end position="432"/>
    </location>
</feature>
<dbReference type="PANTHER" id="PTHR13037">
    <property type="entry name" value="FORMIN"/>
    <property type="match status" value="1"/>
</dbReference>
<feature type="compositionally biased region" description="Low complexity" evidence="2">
    <location>
        <begin position="2242"/>
        <end position="2260"/>
    </location>
</feature>
<dbReference type="EMBL" id="GL378380">
    <property type="protein sequence ID" value="EFJ42656.1"/>
    <property type="molecule type" value="Genomic_DNA"/>
</dbReference>
<evidence type="ECO:0000313" key="3">
    <source>
        <dbReference type="EMBL" id="EFJ42656.1"/>
    </source>
</evidence>
<gene>
    <name evidence="3" type="ORF">VOLCADRAFT_97244</name>
</gene>
<accession>D8UC86</accession>
<feature type="region of interest" description="Disordered" evidence="2">
    <location>
        <begin position="693"/>
        <end position="713"/>
    </location>
</feature>
<feature type="compositionally biased region" description="Polar residues" evidence="2">
    <location>
        <begin position="408"/>
        <end position="420"/>
    </location>
</feature>
<protein>
    <submittedName>
        <fullName evidence="3">Uncharacterized protein</fullName>
    </submittedName>
</protein>
<feature type="compositionally biased region" description="Basic and acidic residues" evidence="2">
    <location>
        <begin position="196"/>
        <end position="208"/>
    </location>
</feature>
<proteinExistence type="predicted"/>
<feature type="compositionally biased region" description="Basic residues" evidence="2">
    <location>
        <begin position="1637"/>
        <end position="1667"/>
    </location>
</feature>
<dbReference type="KEGG" id="vcn:VOLCADRAFT_97244"/>
<feature type="compositionally biased region" description="Low complexity" evidence="2">
    <location>
        <begin position="803"/>
        <end position="815"/>
    </location>
</feature>
<feature type="compositionally biased region" description="Low complexity" evidence="2">
    <location>
        <begin position="390"/>
        <end position="407"/>
    </location>
</feature>
<evidence type="ECO:0000256" key="1">
    <source>
        <dbReference type="ARBA" id="ARBA00022581"/>
    </source>
</evidence>
<feature type="compositionally biased region" description="Gly residues" evidence="2">
    <location>
        <begin position="1321"/>
        <end position="1330"/>
    </location>
</feature>
<evidence type="ECO:0000313" key="4">
    <source>
        <dbReference type="Proteomes" id="UP000001058"/>
    </source>
</evidence>
<feature type="compositionally biased region" description="Pro residues" evidence="2">
    <location>
        <begin position="586"/>
        <end position="601"/>
    </location>
</feature>
<evidence type="ECO:0000256" key="2">
    <source>
        <dbReference type="SAM" id="MobiDB-lite"/>
    </source>
</evidence>
<reference evidence="3 4" key="1">
    <citation type="journal article" date="2010" name="Science">
        <title>Genomic analysis of organismal complexity in the multicellular green alga Volvox carteri.</title>
        <authorList>
            <person name="Prochnik S.E."/>
            <person name="Umen J."/>
            <person name="Nedelcu A.M."/>
            <person name="Hallmann A."/>
            <person name="Miller S.M."/>
            <person name="Nishii I."/>
            <person name="Ferris P."/>
            <person name="Kuo A."/>
            <person name="Mitros T."/>
            <person name="Fritz-Laylin L.K."/>
            <person name="Hellsten U."/>
            <person name="Chapman J."/>
            <person name="Simakov O."/>
            <person name="Rensing S.A."/>
            <person name="Terry A."/>
            <person name="Pangilinan J."/>
            <person name="Kapitonov V."/>
            <person name="Jurka J."/>
            <person name="Salamov A."/>
            <person name="Shapiro H."/>
            <person name="Schmutz J."/>
            <person name="Grimwood J."/>
            <person name="Lindquist E."/>
            <person name="Lucas S."/>
            <person name="Grigoriev I.V."/>
            <person name="Schmitt R."/>
            <person name="Kirk D."/>
            <person name="Rokhsar D.S."/>
        </authorList>
    </citation>
    <scope>NUCLEOTIDE SEQUENCE [LARGE SCALE GENOMIC DNA]</scope>
    <source>
        <strain evidence="4">f. Nagariensis / Eve</strain>
    </source>
</reference>
<feature type="compositionally biased region" description="Polar residues" evidence="2">
    <location>
        <begin position="2273"/>
        <end position="2284"/>
    </location>
</feature>
<feature type="region of interest" description="Disordered" evidence="2">
    <location>
        <begin position="1317"/>
        <end position="1355"/>
    </location>
</feature>
<feature type="region of interest" description="Disordered" evidence="2">
    <location>
        <begin position="914"/>
        <end position="939"/>
    </location>
</feature>
<feature type="region of interest" description="Disordered" evidence="2">
    <location>
        <begin position="283"/>
        <end position="432"/>
    </location>
</feature>
<feature type="region of interest" description="Disordered" evidence="2">
    <location>
        <begin position="585"/>
        <end position="613"/>
    </location>
</feature>
<feature type="compositionally biased region" description="Low complexity" evidence="2">
    <location>
        <begin position="321"/>
        <end position="335"/>
    </location>
</feature>
<dbReference type="InParanoid" id="D8UC86"/>
<feature type="region of interest" description="Disordered" evidence="2">
    <location>
        <begin position="800"/>
        <end position="827"/>
    </location>
</feature>
<feature type="compositionally biased region" description="Gly residues" evidence="2">
    <location>
        <begin position="1344"/>
        <end position="1355"/>
    </location>
</feature>
<feature type="compositionally biased region" description="Gly residues" evidence="2">
    <location>
        <begin position="2157"/>
        <end position="2168"/>
    </location>
</feature>
<keyword evidence="1" id="KW-0945">Host-virus interaction</keyword>
<feature type="compositionally biased region" description="Low complexity" evidence="2">
    <location>
        <begin position="602"/>
        <end position="613"/>
    </location>
</feature>
<feature type="region of interest" description="Disordered" evidence="2">
    <location>
        <begin position="194"/>
        <end position="220"/>
    </location>
</feature>
<keyword evidence="4" id="KW-1185">Reference proteome</keyword>
<feature type="compositionally biased region" description="Pro residues" evidence="2">
    <location>
        <begin position="922"/>
        <end position="936"/>
    </location>
</feature>
<dbReference type="RefSeq" id="XP_002956307.1">
    <property type="nucleotide sequence ID" value="XM_002956261.1"/>
</dbReference>
<feature type="region of interest" description="Disordered" evidence="2">
    <location>
        <begin position="2133"/>
        <end position="2206"/>
    </location>
</feature>
<name>D8UC86_VOLCA</name>
<dbReference type="PANTHER" id="PTHR13037:SF24">
    <property type="entry name" value="POLYCOMB PROTEIN PCL-RELATED"/>
    <property type="match status" value="1"/>
</dbReference>
<dbReference type="GeneID" id="9619259"/>
<sequence length="2284" mass="226983">MDKFYCRACHEEGDLISCDACGDGYRGARAAAAVSAPAPSVSYHATHIAPAQQSALTLAAAEDGAGTSASGAAQLPPPPQPLLVHARCMAASEECPGRQADWYCPACRCVFCGEGCYLVTSVPAYANTWHALGAAVPTVPLLSGASGNGSGRPVGRSAALAAGPAAVPATEQRRGDVAQLAVWRMMTSRVAAEQVGEGRWEGRLDQGRTTHGAPAPALAAAPAPAAPWPLLEQCQRHAASADSPLELEQRLDVEVLPNPRRDPELNWPLRELLQRVLQTPKVAWTQQQQQQPDRNELEVEPPLEPQAKRSRVAGPDDDRMAAAGAAGAAPFVAPPSFTQLLCGGDDDDGGGDPPGGPSPYSIFGVLQVNSPPQQQQQPQPQRECDRSRPTGGAAATAAAAVVSTASTIPGQSQMFPWTSTGGPGGGPGGGGGCSDPFTRLPCAPGPSVNPAAVFVPAFAAALVAAVNTNGGGGGGPPSALPPGQIVALTAFLHRRTMQLKQQIMQIEQLQRQQQLQEVPYCGNFARQASSSMAVGNFSGDGTAAALSAAGAVSPDVEAIGDAAQHVQSGAPGRPDIAAGVAAALPAAPPASGPGPPPPPQPAAAAAAAAPEPRLGLAQAPATCVRESMPPAAERDSALQAEAAAAAAAAAAAPPDAAATAPKPARPRLSAVERLELMRQRRAQAAAAAGATTAAAAAQGRGHRGGLPSGRAARQATAVHREQSGESRLAALRLDGVLGRLGWRAALFLIWGWCSRALGCGPLPITSPPSWLQADGAPLGAAAVKRGSGPAVDVDVRPEDREAGAAAVTAGAAAAAQQEPTSAPPQRNLELRPDAAAATAVAAAAQAPFGPPASSSQPSELPPVAQLLLPESLLPEGGDDGDAGGGAAVECAQAAASSVDAVAVPIAAADVAVPDAAASRHPQLPPARQPPPPPPPQQQLQINAPTAEVLSALALLQSLPSPPTPPTAPGAAVVAARVVAAAAAESKELVAPTASAGAIPMATASVADATDEMEHCNTISYNCAVRCICCGRLCHVSCLTAYLGGMDRGRHQLGLDELASVQDRQQQLLLPGTPAPWLLANDPYAAASAAAGTGPSRSAAAATTTAAAANGGGGDPGTLLLACVGGAAGKVLPGGEPKPLSSDGQPTGPVLERPMGHQPGAEFVCSAECDAVLRCLRWLREKGCMQVECNPAALGLAAEASLEWQLVELWPPLPPPPAAGAAAAANALSRGGNAGGGDADGVCGIEARAGEKDDSQEPQQQPYIDVDGLLKDLEACLDAPAAVGGGGGGGGALVGLDPSWRTAGGRLGGLSWGPVPDSIRCSGGGGSGGDGRSGDGAFKDAAIGSDGGESGGGGGAAGGSAAGGVGLAVRHEIERGGVQLAALLWVDEQISGVVLVHVYGAGVAVVHVPAVHPRFAARSPGLAVQLLRVLEDALSCVGVRNILLSLTPAAAYDMVTYKPDLLYKRRGRHPRLTAAEAAARAGASVAAAAAMWLDSLGYMPAEASLLAAKEMSSYRLDLPPPSALLAAEDPRCPPPGPYCAQPVGRVLYCKHLRRPIGGAAAAEQLAAAAAAAATAAAAASTFLLRRGSGSAGASLEIIISENADGSSAGGAGRRHLGSVIEYPVSEGLQGQGEGQGRGRSRGGGRGRGRSRGRGHGQGRSRGRGRGPGKSRVPAKVPAGELGEGLMGLWERLSSDGAAADLADGSGGGDGGDGIPQAASDCGGGGGSESAATPPDATDVTAVSLMAVAAATGAELVAGATGIDAAAHGGDMAPDECREEVLHAVPSLVEPGGAGGPQPFFATPMTPYTAVQPGPTERSSAVPATFSPFICPAVDADLYCQEVAEAAARRYPPPQLLLSSADASRNPYLPPVPYPPLRLVIDEVAADAVVGPIRTDIKVQRGAAAAAGAAVAAIAAVHSGAAAAAEASCGSGSVDADLYCQEVAEAAARRYPPPQLLLSSADASRNPYLPPVPYPPLRLGSQCWAVGGSGAWAVAVLGGGASTVAAEEAVAAAAAEGAAATAWEVIDEVAADAVVGPIRTDIKVQRGAAAAAGAAVAAIAAVHSGAAAAAEASCGSGSGAIREGDVHVAADAGGQLLPGVMYDDHVADIPTVNDDAVPADAAALDAATAVDPAAMAGGLTDGERPRKRARGPPTAGVVEAGGSGGGGGGATDVRCSAQESPKGTMPVDHRLASPRSGNVSQRPSDHGNAAAVPVAVAASAAPPPPSGVTPAEWQLFQEWRRLQQQQQPTGAAAAAAAAAGAANTRGGNDCAHHLNNPSNTDKLSLR</sequence>
<feature type="region of interest" description="Disordered" evidence="2">
    <location>
        <begin position="1698"/>
        <end position="1734"/>
    </location>
</feature>